<reference evidence="1" key="1">
    <citation type="submission" date="2019-03" db="EMBL/GenBank/DDBJ databases">
        <title>Whole genome analysis of nitrate-reducing bacteria Marinobacter hydrocarbonoclasticus YB03.</title>
        <authorList>
            <person name="Azam A.H."/>
            <person name="Yuk S.R."/>
            <person name="Kamarisima K."/>
            <person name="Miyanaga K."/>
            <person name="Tanji Y."/>
        </authorList>
    </citation>
    <scope>NUCLEOTIDE SEQUENCE</scope>
    <source>
        <strain evidence="1">YB03</strain>
    </source>
</reference>
<organism evidence="1">
    <name type="scientific">Marinobacter nauticus</name>
    <name type="common">Marinobacter hydrocarbonoclasticus</name>
    <name type="synonym">Marinobacter aquaeolei</name>
    <dbReference type="NCBI Taxonomy" id="2743"/>
    <lineage>
        <taxon>Bacteria</taxon>
        <taxon>Pseudomonadati</taxon>
        <taxon>Pseudomonadota</taxon>
        <taxon>Gammaproteobacteria</taxon>
        <taxon>Pseudomonadales</taxon>
        <taxon>Marinobacteraceae</taxon>
        <taxon>Marinobacter</taxon>
    </lineage>
</organism>
<protein>
    <submittedName>
        <fullName evidence="1">Uncharacterized protein</fullName>
    </submittedName>
</protein>
<gene>
    <name evidence="1" type="ORF">YBY_22200</name>
</gene>
<dbReference type="AlphaFoldDB" id="A0A455W5U3"/>
<dbReference type="EMBL" id="AP019537">
    <property type="protein sequence ID" value="BBJ04371.1"/>
    <property type="molecule type" value="Genomic_DNA"/>
</dbReference>
<name>A0A455W5U3_MARNT</name>
<evidence type="ECO:0000313" key="1">
    <source>
        <dbReference type="EMBL" id="BBJ04371.1"/>
    </source>
</evidence>
<sequence length="59" mass="7121">MSGWDNLSKKRYEHIHVRFAPAIHGLRDFWKGYPTLTLSARKYRQLRIGNLGMEKSYYY</sequence>
<accession>A0A455W5U3</accession>
<proteinExistence type="predicted"/>